<dbReference type="PROSITE" id="PS50297">
    <property type="entry name" value="ANK_REP_REGION"/>
    <property type="match status" value="2"/>
</dbReference>
<comment type="caution">
    <text evidence="4">The sequence shown here is derived from an EMBL/GenBank/DDBJ whole genome shotgun (WGS) entry which is preliminary data.</text>
</comment>
<dbReference type="SMART" id="SM00248">
    <property type="entry name" value="ANK"/>
    <property type="match status" value="5"/>
</dbReference>
<keyword evidence="5" id="KW-1185">Reference proteome</keyword>
<dbReference type="PROSITE" id="PS50088">
    <property type="entry name" value="ANK_REPEAT"/>
    <property type="match status" value="3"/>
</dbReference>
<dbReference type="Gene3D" id="1.25.40.20">
    <property type="entry name" value="Ankyrin repeat-containing domain"/>
    <property type="match status" value="2"/>
</dbReference>
<dbReference type="PANTHER" id="PTHR24198:SF165">
    <property type="entry name" value="ANKYRIN REPEAT-CONTAINING PROTEIN-RELATED"/>
    <property type="match status" value="1"/>
</dbReference>
<feature type="repeat" description="ANK" evidence="3">
    <location>
        <begin position="57"/>
        <end position="82"/>
    </location>
</feature>
<dbReference type="PANTHER" id="PTHR24198">
    <property type="entry name" value="ANKYRIN REPEAT AND PROTEIN KINASE DOMAIN-CONTAINING PROTEIN"/>
    <property type="match status" value="1"/>
</dbReference>
<dbReference type="Pfam" id="PF12796">
    <property type="entry name" value="Ank_2"/>
    <property type="match status" value="2"/>
</dbReference>
<dbReference type="EMBL" id="JBHLTS010000021">
    <property type="protein sequence ID" value="MFC0514787.1"/>
    <property type="molecule type" value="Genomic_DNA"/>
</dbReference>
<evidence type="ECO:0000256" key="2">
    <source>
        <dbReference type="ARBA" id="ARBA00023043"/>
    </source>
</evidence>
<keyword evidence="1" id="KW-0677">Repeat</keyword>
<sequence>MIRPYEMSLGLPMEVADQVISTTDKVWEILLASRNGDLEKVKELRDECPELIYAQYNYTPPIHFAVREGHTDLVRYLLNQGAHEPGYKMYPFREPLDTIAEDRGYHEIAILLKDYAADPARKRYSGDNGRIFFERTNLQAEFEKVVDRNDVESTELILKEHPEFAKDETYFWGEGILLFAAKKNQRAMADLLLFYGAKVPEILKWVQFYYFERLDGATYMMEKGMNPNTMSWHHVTILHDMAQKGDLTKAELLLKYGAEINAIEEEYQSTPLGLAARWGHLPMVEYLLKQGADPNLAGADWSAPLAWAEKKGHDEIARLIKLYR</sequence>
<feature type="repeat" description="ANK" evidence="3">
    <location>
        <begin position="233"/>
        <end position="265"/>
    </location>
</feature>
<organism evidence="4 5">
    <name type="scientific">Mucilaginibacter angelicae</name>
    <dbReference type="NCBI Taxonomy" id="869718"/>
    <lineage>
        <taxon>Bacteria</taxon>
        <taxon>Pseudomonadati</taxon>
        <taxon>Bacteroidota</taxon>
        <taxon>Sphingobacteriia</taxon>
        <taxon>Sphingobacteriales</taxon>
        <taxon>Sphingobacteriaceae</taxon>
        <taxon>Mucilaginibacter</taxon>
    </lineage>
</organism>
<evidence type="ECO:0000256" key="3">
    <source>
        <dbReference type="PROSITE-ProRule" id="PRU00023"/>
    </source>
</evidence>
<keyword evidence="2 3" id="KW-0040">ANK repeat</keyword>
<dbReference type="InterPro" id="IPR002110">
    <property type="entry name" value="Ankyrin_rpt"/>
</dbReference>
<feature type="repeat" description="ANK" evidence="3">
    <location>
        <begin position="267"/>
        <end position="299"/>
    </location>
</feature>
<name>A0ABV6L5R8_9SPHI</name>
<gene>
    <name evidence="4" type="ORF">ACFFGT_11280</name>
</gene>
<dbReference type="SUPFAM" id="SSF48403">
    <property type="entry name" value="Ankyrin repeat"/>
    <property type="match status" value="1"/>
</dbReference>
<reference evidence="4 5" key="1">
    <citation type="submission" date="2024-09" db="EMBL/GenBank/DDBJ databases">
        <authorList>
            <person name="Sun Q."/>
            <person name="Mori K."/>
        </authorList>
    </citation>
    <scope>NUCLEOTIDE SEQUENCE [LARGE SCALE GENOMIC DNA]</scope>
    <source>
        <strain evidence="4 5">NCAIM B.02415</strain>
    </source>
</reference>
<evidence type="ECO:0000313" key="5">
    <source>
        <dbReference type="Proteomes" id="UP001589828"/>
    </source>
</evidence>
<proteinExistence type="predicted"/>
<accession>A0ABV6L5R8</accession>
<dbReference type="InterPro" id="IPR036770">
    <property type="entry name" value="Ankyrin_rpt-contain_sf"/>
</dbReference>
<evidence type="ECO:0000256" key="1">
    <source>
        <dbReference type="ARBA" id="ARBA00022737"/>
    </source>
</evidence>
<protein>
    <submittedName>
        <fullName evidence="4">Ankyrin repeat domain-containing protein</fullName>
    </submittedName>
</protein>
<dbReference type="Proteomes" id="UP001589828">
    <property type="component" value="Unassembled WGS sequence"/>
</dbReference>
<dbReference type="RefSeq" id="WP_377022630.1">
    <property type="nucleotide sequence ID" value="NZ_JBHLTS010000021.1"/>
</dbReference>
<evidence type="ECO:0000313" key="4">
    <source>
        <dbReference type="EMBL" id="MFC0514787.1"/>
    </source>
</evidence>